<dbReference type="Pfam" id="PF00072">
    <property type="entry name" value="Response_reg"/>
    <property type="match status" value="1"/>
</dbReference>
<dbReference type="InterPro" id="IPR016032">
    <property type="entry name" value="Sig_transdc_resp-reg_C-effctor"/>
</dbReference>
<keyword evidence="1 5" id="KW-0597">Phosphoprotein</keyword>
<keyword evidence="9" id="KW-1185">Reference proteome</keyword>
<evidence type="ECO:0000256" key="5">
    <source>
        <dbReference type="PROSITE-ProRule" id="PRU00169"/>
    </source>
</evidence>
<dbReference type="InterPro" id="IPR058245">
    <property type="entry name" value="NreC/VraR/RcsB-like_REC"/>
</dbReference>
<dbReference type="SUPFAM" id="SSF52172">
    <property type="entry name" value="CheY-like"/>
    <property type="match status" value="1"/>
</dbReference>
<gene>
    <name evidence="8" type="ORF">D3877_25505</name>
</gene>
<dbReference type="OrthoDB" id="9814495at2"/>
<sequence length="231" mass="24821">MSEYAEGATGPAARRIRVMLVEDDAPIRERMTAILGAADSLDLVAVAKTLQQARSLCAERLPAVLVTDLKLPDGNGLDLIRENRRLYPAMEIMVVSALGDERNVLAAVEAGAAGYILKDSRSVDLVGSVLDLVAGLSPISTSIARTIVRRIQGKPFADDAPSSLPSLTERETDILWGVAKGLTFSDIAEKLGISRNTVLTHVKNIYRKLEVNSRGEAVFTAINQKIINLGS</sequence>
<evidence type="ECO:0000256" key="2">
    <source>
        <dbReference type="ARBA" id="ARBA00023015"/>
    </source>
</evidence>
<dbReference type="Gene3D" id="3.40.50.2300">
    <property type="match status" value="1"/>
</dbReference>
<dbReference type="PANTHER" id="PTHR43214">
    <property type="entry name" value="TWO-COMPONENT RESPONSE REGULATOR"/>
    <property type="match status" value="1"/>
</dbReference>
<evidence type="ECO:0000256" key="4">
    <source>
        <dbReference type="ARBA" id="ARBA00023163"/>
    </source>
</evidence>
<evidence type="ECO:0000259" key="6">
    <source>
        <dbReference type="PROSITE" id="PS50043"/>
    </source>
</evidence>
<dbReference type="InterPro" id="IPR001789">
    <property type="entry name" value="Sig_transdc_resp-reg_receiver"/>
</dbReference>
<dbReference type="PROSITE" id="PS50043">
    <property type="entry name" value="HTH_LUXR_2"/>
    <property type="match status" value="1"/>
</dbReference>
<accession>A0A418VQA7</accession>
<keyword evidence="2" id="KW-0805">Transcription regulation</keyword>
<feature type="modified residue" description="4-aspartylphosphate" evidence="5">
    <location>
        <position position="68"/>
    </location>
</feature>
<protein>
    <submittedName>
        <fullName evidence="8">DNA-binding response regulator</fullName>
    </submittedName>
</protein>
<evidence type="ECO:0000256" key="3">
    <source>
        <dbReference type="ARBA" id="ARBA00023125"/>
    </source>
</evidence>
<dbReference type="PANTHER" id="PTHR43214:SF41">
    <property type="entry name" value="NITRATE_NITRITE RESPONSE REGULATOR PROTEIN NARP"/>
    <property type="match status" value="1"/>
</dbReference>
<dbReference type="EMBL" id="QYUL01000004">
    <property type="protein sequence ID" value="RJF78445.1"/>
    <property type="molecule type" value="Genomic_DNA"/>
</dbReference>
<dbReference type="InterPro" id="IPR000792">
    <property type="entry name" value="Tscrpt_reg_LuxR_C"/>
</dbReference>
<evidence type="ECO:0000256" key="1">
    <source>
        <dbReference type="ARBA" id="ARBA00022553"/>
    </source>
</evidence>
<dbReference type="Pfam" id="PF00196">
    <property type="entry name" value="GerE"/>
    <property type="match status" value="1"/>
</dbReference>
<evidence type="ECO:0000313" key="9">
    <source>
        <dbReference type="Proteomes" id="UP000283458"/>
    </source>
</evidence>
<comment type="caution">
    <text evidence="8">The sequence shown here is derived from an EMBL/GenBank/DDBJ whole genome shotgun (WGS) entry which is preliminary data.</text>
</comment>
<feature type="domain" description="HTH luxR-type" evidence="6">
    <location>
        <begin position="160"/>
        <end position="225"/>
    </location>
</feature>
<keyword evidence="4" id="KW-0804">Transcription</keyword>
<dbReference type="SMART" id="SM00421">
    <property type="entry name" value="HTH_LUXR"/>
    <property type="match status" value="1"/>
</dbReference>
<name>A0A418VQA7_9PROT</name>
<dbReference type="PROSITE" id="PS50110">
    <property type="entry name" value="RESPONSE_REGULATORY"/>
    <property type="match status" value="1"/>
</dbReference>
<dbReference type="InterPro" id="IPR011006">
    <property type="entry name" value="CheY-like_superfamily"/>
</dbReference>
<proteinExistence type="predicted"/>
<dbReference type="GO" id="GO:0000160">
    <property type="term" value="P:phosphorelay signal transduction system"/>
    <property type="evidence" value="ECO:0007669"/>
    <property type="project" value="InterPro"/>
</dbReference>
<evidence type="ECO:0000313" key="8">
    <source>
        <dbReference type="EMBL" id="RJF78445.1"/>
    </source>
</evidence>
<organism evidence="8 9">
    <name type="scientific">Azospirillum cavernae</name>
    <dbReference type="NCBI Taxonomy" id="2320860"/>
    <lineage>
        <taxon>Bacteria</taxon>
        <taxon>Pseudomonadati</taxon>
        <taxon>Pseudomonadota</taxon>
        <taxon>Alphaproteobacteria</taxon>
        <taxon>Rhodospirillales</taxon>
        <taxon>Azospirillaceae</taxon>
        <taxon>Azospirillum</taxon>
    </lineage>
</organism>
<evidence type="ECO:0000259" key="7">
    <source>
        <dbReference type="PROSITE" id="PS50110"/>
    </source>
</evidence>
<feature type="domain" description="Response regulatory" evidence="7">
    <location>
        <begin position="17"/>
        <end position="133"/>
    </location>
</feature>
<dbReference type="InterPro" id="IPR039420">
    <property type="entry name" value="WalR-like"/>
</dbReference>
<dbReference type="AlphaFoldDB" id="A0A418VQA7"/>
<dbReference type="SUPFAM" id="SSF46894">
    <property type="entry name" value="C-terminal effector domain of the bipartite response regulators"/>
    <property type="match status" value="1"/>
</dbReference>
<dbReference type="SMART" id="SM00448">
    <property type="entry name" value="REC"/>
    <property type="match status" value="1"/>
</dbReference>
<dbReference type="GO" id="GO:0003677">
    <property type="term" value="F:DNA binding"/>
    <property type="evidence" value="ECO:0007669"/>
    <property type="project" value="UniProtKB-KW"/>
</dbReference>
<dbReference type="CDD" id="cd06170">
    <property type="entry name" value="LuxR_C_like"/>
    <property type="match status" value="1"/>
</dbReference>
<dbReference type="GO" id="GO:0006355">
    <property type="term" value="P:regulation of DNA-templated transcription"/>
    <property type="evidence" value="ECO:0007669"/>
    <property type="project" value="InterPro"/>
</dbReference>
<dbReference type="CDD" id="cd17535">
    <property type="entry name" value="REC_NarL-like"/>
    <property type="match status" value="1"/>
</dbReference>
<reference evidence="8 9" key="1">
    <citation type="submission" date="2018-09" db="EMBL/GenBank/DDBJ databases">
        <authorList>
            <person name="Zhu H."/>
        </authorList>
    </citation>
    <scope>NUCLEOTIDE SEQUENCE [LARGE SCALE GENOMIC DNA]</scope>
    <source>
        <strain evidence="8 9">K2W22B-5</strain>
    </source>
</reference>
<dbReference type="PRINTS" id="PR00038">
    <property type="entry name" value="HTHLUXR"/>
</dbReference>
<dbReference type="Proteomes" id="UP000283458">
    <property type="component" value="Unassembled WGS sequence"/>
</dbReference>
<keyword evidence="3 8" id="KW-0238">DNA-binding</keyword>